<dbReference type="EMBL" id="MU865508">
    <property type="protein sequence ID" value="KAK4221881.1"/>
    <property type="molecule type" value="Genomic_DNA"/>
</dbReference>
<feature type="compositionally biased region" description="Low complexity" evidence="1">
    <location>
        <begin position="113"/>
        <end position="124"/>
    </location>
</feature>
<name>A0AAN6YPR0_9PEZI</name>
<proteinExistence type="predicted"/>
<dbReference type="Proteomes" id="UP001301958">
    <property type="component" value="Unassembled WGS sequence"/>
</dbReference>
<keyword evidence="3" id="KW-1185">Reference proteome</keyword>
<evidence type="ECO:0000313" key="2">
    <source>
        <dbReference type="EMBL" id="KAK4221881.1"/>
    </source>
</evidence>
<gene>
    <name evidence="2" type="ORF">QBC38DRAFT_428346</name>
</gene>
<dbReference type="AlphaFoldDB" id="A0AAN6YPR0"/>
<feature type="compositionally biased region" description="Polar residues" evidence="1">
    <location>
        <begin position="148"/>
        <end position="158"/>
    </location>
</feature>
<protein>
    <submittedName>
        <fullName evidence="2">Uncharacterized protein</fullName>
    </submittedName>
</protein>
<organism evidence="2 3">
    <name type="scientific">Podospora fimiseda</name>
    <dbReference type="NCBI Taxonomy" id="252190"/>
    <lineage>
        <taxon>Eukaryota</taxon>
        <taxon>Fungi</taxon>
        <taxon>Dikarya</taxon>
        <taxon>Ascomycota</taxon>
        <taxon>Pezizomycotina</taxon>
        <taxon>Sordariomycetes</taxon>
        <taxon>Sordariomycetidae</taxon>
        <taxon>Sordariales</taxon>
        <taxon>Podosporaceae</taxon>
        <taxon>Podospora</taxon>
    </lineage>
</organism>
<reference evidence="2" key="2">
    <citation type="submission" date="2023-05" db="EMBL/GenBank/DDBJ databases">
        <authorList>
            <consortium name="Lawrence Berkeley National Laboratory"/>
            <person name="Steindorff A."/>
            <person name="Hensen N."/>
            <person name="Bonometti L."/>
            <person name="Westerberg I."/>
            <person name="Brannstrom I.O."/>
            <person name="Guillou S."/>
            <person name="Cros-Aarteil S."/>
            <person name="Calhoun S."/>
            <person name="Haridas S."/>
            <person name="Kuo A."/>
            <person name="Mondo S."/>
            <person name="Pangilinan J."/>
            <person name="Riley R."/>
            <person name="Labutti K."/>
            <person name="Andreopoulos B."/>
            <person name="Lipzen A."/>
            <person name="Chen C."/>
            <person name="Yanf M."/>
            <person name="Daum C."/>
            <person name="Ng V."/>
            <person name="Clum A."/>
            <person name="Ohm R."/>
            <person name="Martin F."/>
            <person name="Silar P."/>
            <person name="Natvig D."/>
            <person name="Lalanne C."/>
            <person name="Gautier V."/>
            <person name="Ament-Velasquez S.L."/>
            <person name="Kruys A."/>
            <person name="Hutchinson M.I."/>
            <person name="Powell A.J."/>
            <person name="Barry K."/>
            <person name="Miller A.N."/>
            <person name="Grigoriev I.V."/>
            <person name="Debuchy R."/>
            <person name="Gladieux P."/>
            <person name="Thoren M.H."/>
            <person name="Johannesson H."/>
        </authorList>
    </citation>
    <scope>NUCLEOTIDE SEQUENCE</scope>
    <source>
        <strain evidence="2">CBS 990.96</strain>
    </source>
</reference>
<evidence type="ECO:0000313" key="3">
    <source>
        <dbReference type="Proteomes" id="UP001301958"/>
    </source>
</evidence>
<feature type="compositionally biased region" description="Low complexity" evidence="1">
    <location>
        <begin position="134"/>
        <end position="147"/>
    </location>
</feature>
<feature type="region of interest" description="Disordered" evidence="1">
    <location>
        <begin position="1"/>
        <end position="215"/>
    </location>
</feature>
<reference evidence="2" key="1">
    <citation type="journal article" date="2023" name="Mol. Phylogenet. Evol.">
        <title>Genome-scale phylogeny and comparative genomics of the fungal order Sordariales.</title>
        <authorList>
            <person name="Hensen N."/>
            <person name="Bonometti L."/>
            <person name="Westerberg I."/>
            <person name="Brannstrom I.O."/>
            <person name="Guillou S."/>
            <person name="Cros-Aarteil S."/>
            <person name="Calhoun S."/>
            <person name="Haridas S."/>
            <person name="Kuo A."/>
            <person name="Mondo S."/>
            <person name="Pangilinan J."/>
            <person name="Riley R."/>
            <person name="LaButti K."/>
            <person name="Andreopoulos B."/>
            <person name="Lipzen A."/>
            <person name="Chen C."/>
            <person name="Yan M."/>
            <person name="Daum C."/>
            <person name="Ng V."/>
            <person name="Clum A."/>
            <person name="Steindorff A."/>
            <person name="Ohm R.A."/>
            <person name="Martin F."/>
            <person name="Silar P."/>
            <person name="Natvig D.O."/>
            <person name="Lalanne C."/>
            <person name="Gautier V."/>
            <person name="Ament-Velasquez S.L."/>
            <person name="Kruys A."/>
            <person name="Hutchinson M.I."/>
            <person name="Powell A.J."/>
            <person name="Barry K."/>
            <person name="Miller A.N."/>
            <person name="Grigoriev I.V."/>
            <person name="Debuchy R."/>
            <person name="Gladieux P."/>
            <person name="Hiltunen Thoren M."/>
            <person name="Johannesson H."/>
        </authorList>
    </citation>
    <scope>NUCLEOTIDE SEQUENCE</scope>
    <source>
        <strain evidence="2">CBS 990.96</strain>
    </source>
</reference>
<accession>A0AAN6YPR0</accession>
<sequence length="361" mass="39498">MEYQPNTRSITSESAPLIEPIDSKSDQELFMVPLKRPSPRLSPSRYRNVKPRTPPRSPKLPQEAYHRSPPLSGGNGTMKPSMYTISPFMSPETSSQPIYRPSTSSMVYNSPPMSSNGNGIMSSSTHNGVIAMISPPQSQHNSPNPQNTSASSSNNDQPTTTRTTSPHLSTKASSIYDSPPPSKPDSSTPAVPAIPPLSSLRNLKSTRPAPLSPSFLAPPIDTNWTVPDSPLERLSQLRATRDSAYDRAREMEIRRSEWKHVVYRFPVKGAEHRIIDCDLTESSHARLADVARRSSEGFEWNGEVEYAEIYRVLYLGHLKVMGEMRMERVSSGGGVGGGPIGHREVLERLRAAGVGAGAQAA</sequence>
<comment type="caution">
    <text evidence="2">The sequence shown here is derived from an EMBL/GenBank/DDBJ whole genome shotgun (WGS) entry which is preliminary data.</text>
</comment>
<feature type="compositionally biased region" description="Polar residues" evidence="1">
    <location>
        <begin position="91"/>
        <end position="112"/>
    </location>
</feature>
<evidence type="ECO:0000256" key="1">
    <source>
        <dbReference type="SAM" id="MobiDB-lite"/>
    </source>
</evidence>
<feature type="compositionally biased region" description="Polar residues" evidence="1">
    <location>
        <begin position="1"/>
        <end position="14"/>
    </location>
</feature>